<proteinExistence type="predicted"/>
<dbReference type="Pfam" id="PF24173">
    <property type="entry name" value="TPR_TTI1_N"/>
    <property type="match status" value="1"/>
</dbReference>
<dbReference type="AlphaFoldDB" id="A0AAD8FEZ2"/>
<dbReference type="EMBL" id="JASAOG010000030">
    <property type="protein sequence ID" value="KAK0061398.1"/>
    <property type="molecule type" value="Genomic_DNA"/>
</dbReference>
<dbReference type="GO" id="GO:0005737">
    <property type="term" value="C:cytoplasm"/>
    <property type="evidence" value="ECO:0007669"/>
    <property type="project" value="TreeGrafter"/>
</dbReference>
<evidence type="ECO:0000259" key="3">
    <source>
        <dbReference type="Pfam" id="PF24181"/>
    </source>
</evidence>
<dbReference type="PANTHER" id="PTHR18460">
    <property type="entry name" value="TEL2 INTERACTING PROTEIN 1 TTI1 FAMILY MEMBER"/>
    <property type="match status" value="1"/>
</dbReference>
<evidence type="ECO:0000313" key="5">
    <source>
        <dbReference type="Proteomes" id="UP001233172"/>
    </source>
</evidence>
<dbReference type="SUPFAM" id="SSF48371">
    <property type="entry name" value="ARM repeat"/>
    <property type="match status" value="2"/>
</dbReference>
<dbReference type="PANTHER" id="PTHR18460:SF3">
    <property type="entry name" value="TELO2-INTERACTING PROTEIN 1 HOMOLOG"/>
    <property type="match status" value="1"/>
</dbReference>
<dbReference type="Pfam" id="PF21547">
    <property type="entry name" value="TTI1"/>
    <property type="match status" value="1"/>
</dbReference>
<accession>A0AAD8FEZ2</accession>
<dbReference type="InterPro" id="IPR011989">
    <property type="entry name" value="ARM-like"/>
</dbReference>
<reference evidence="4" key="2">
    <citation type="submission" date="2023-04" db="EMBL/GenBank/DDBJ databases">
        <authorList>
            <person name="Bu L."/>
            <person name="Lu L."/>
            <person name="Laidemitt M.R."/>
            <person name="Zhang S.M."/>
            <person name="Mutuku M."/>
            <person name="Mkoji G."/>
            <person name="Steinauer M."/>
            <person name="Loker E.S."/>
        </authorList>
    </citation>
    <scope>NUCLEOTIDE SEQUENCE</scope>
    <source>
        <strain evidence="4">KasaAsao</strain>
        <tissue evidence="4">Whole Snail</tissue>
    </source>
</reference>
<evidence type="ECO:0000259" key="2">
    <source>
        <dbReference type="Pfam" id="PF24173"/>
    </source>
</evidence>
<feature type="compositionally biased region" description="Acidic residues" evidence="1">
    <location>
        <begin position="842"/>
        <end position="851"/>
    </location>
</feature>
<comment type="caution">
    <text evidence="4">The sequence shown here is derived from an EMBL/GenBank/DDBJ whole genome shotgun (WGS) entry which is preliminary data.</text>
</comment>
<name>A0AAD8FEZ2_BIOPF</name>
<protein>
    <submittedName>
        <fullName evidence="4">TELO2-interacting protein 1</fullName>
    </submittedName>
</protein>
<feature type="region of interest" description="Disordered" evidence="1">
    <location>
        <begin position="838"/>
        <end position="857"/>
    </location>
</feature>
<gene>
    <name evidence="4" type="ORF">Bpfe_009204</name>
</gene>
<feature type="domain" description="TTI1 C-terminal TPR" evidence="3">
    <location>
        <begin position="750"/>
        <end position="1044"/>
    </location>
</feature>
<dbReference type="InterPro" id="IPR052587">
    <property type="entry name" value="TELO2-interacting_protein_1"/>
</dbReference>
<evidence type="ECO:0000256" key="1">
    <source>
        <dbReference type="SAM" id="MobiDB-lite"/>
    </source>
</evidence>
<dbReference type="Pfam" id="PF24176">
    <property type="entry name" value="TPR_TTI1_2nd"/>
    <property type="match status" value="1"/>
</dbReference>
<dbReference type="Pfam" id="PF24181">
    <property type="entry name" value="TPR_TTI1_C"/>
    <property type="match status" value="1"/>
</dbReference>
<dbReference type="InterPro" id="IPR057567">
    <property type="entry name" value="TPR_TTI1_C"/>
</dbReference>
<keyword evidence="5" id="KW-1185">Reference proteome</keyword>
<reference evidence="4" key="1">
    <citation type="journal article" date="2023" name="PLoS Negl. Trop. Dis.">
        <title>A genome sequence for Biomphalaria pfeifferi, the major vector snail for the human-infecting parasite Schistosoma mansoni.</title>
        <authorList>
            <person name="Bu L."/>
            <person name="Lu L."/>
            <person name="Laidemitt M.R."/>
            <person name="Zhang S.M."/>
            <person name="Mutuku M."/>
            <person name="Mkoji G."/>
            <person name="Steinauer M."/>
            <person name="Loker E.S."/>
        </authorList>
    </citation>
    <scope>NUCLEOTIDE SEQUENCE</scope>
    <source>
        <strain evidence="4">KasaAsao</strain>
    </source>
</reference>
<dbReference type="InterPro" id="IPR016024">
    <property type="entry name" value="ARM-type_fold"/>
</dbReference>
<dbReference type="Proteomes" id="UP001233172">
    <property type="component" value="Unassembled WGS sequence"/>
</dbReference>
<dbReference type="InterPro" id="IPR057566">
    <property type="entry name" value="TPR_TTI1_N"/>
</dbReference>
<dbReference type="Gene3D" id="1.25.10.10">
    <property type="entry name" value="Leucine-rich Repeat Variant"/>
    <property type="match status" value="2"/>
</dbReference>
<feature type="domain" description="TTI1 N-terminal TPR" evidence="2">
    <location>
        <begin position="17"/>
        <end position="346"/>
    </location>
</feature>
<dbReference type="InterPro" id="IPR049362">
    <property type="entry name" value="TTI1_rpt"/>
</dbReference>
<evidence type="ECO:0000313" key="4">
    <source>
        <dbReference type="EMBL" id="KAK0061398.1"/>
    </source>
</evidence>
<organism evidence="4 5">
    <name type="scientific">Biomphalaria pfeifferi</name>
    <name type="common">Bloodfluke planorb</name>
    <name type="synonym">Freshwater snail</name>
    <dbReference type="NCBI Taxonomy" id="112525"/>
    <lineage>
        <taxon>Eukaryota</taxon>
        <taxon>Metazoa</taxon>
        <taxon>Spiralia</taxon>
        <taxon>Lophotrochozoa</taxon>
        <taxon>Mollusca</taxon>
        <taxon>Gastropoda</taxon>
        <taxon>Heterobranchia</taxon>
        <taxon>Euthyneura</taxon>
        <taxon>Panpulmonata</taxon>
        <taxon>Hygrophila</taxon>
        <taxon>Lymnaeoidea</taxon>
        <taxon>Planorbidae</taxon>
        <taxon>Biomphalaria</taxon>
    </lineage>
</organism>
<sequence>MTTSTSDDMKAAAINLLCPVTIQLLKEPSVQNAKALTKALEQIDVRVIQDLQTYIIFPLEAGLRDKNLSESLLLNLCEASYTVFKKSRVLSIKTFYQLYTTILTILSKSRLQVPAKLSEESETALIKTIMLMLQASDENVLSEFYSINYIHILAQQITVLINIAKLDKSRELQKLALNCILQIMQEGTKYGEVNAVKLGDVLAHCLPGIVTGMVLVVTGSSNQGQAVFVKAISVCCRLLTLTLCDKLLQKSQEQIEQNKQKGKDPRDSVDAQLKSLYVERSKSWVKSTSKHLGPVIDAICGLVSNSHWRVRQTVVDFAQQLLMTCSSSLSDHVPKLLESLVGLIHDSYQAVAQKAMSALEAYKASQFGQPGQKTLTEILEENIFNLAASLPRLMKFCDEENKLHLIHLLQGYITLLGSNVSGFIHSSPHLKRLCLVLVQVLEMETTDVRVVEERGSLLHTVPEVFTESGSVHVWRPCKYFKHFRDDAVYKGLMDVCRLLGQYGNIYILVDHMLELYQESVVYKLAAVLAINEMVFGASLQDKEMGRVKDVHLLKDVIKMLIDEYLSQSNLKLISDITASHKQSAPTSTSTSLVIVERYDPFSQKEITIANRNRIILLTCLYMEGLGKFATALGKDFQVHLIRGLYPLVENLGHENLYLSSTAYSSLVEVALACGHSSLDQLIRDNADYLVTCVSQRLRHFDQHYRAPRTICVMLRYCSKELLYLISNNITQLFESLDDNYIHHLMLFMPVLLELVRAIGRWFPPVSSDKEKPSIQAEHSLDHQAVISCVTEYMKDKMTVHDYFTDADASNLSCKSHQERTLEDIEADMLQLQNEIKEKGDTEEMMEEEEEEPGKKEPPKHVQIVLEVFKRVRNLMLCKEPNLRVMALDVVCQGCQDLCDHERELLPQLHQLWPSLVSVFRQEEKFIIVKALKTLLILSKLSGDFMRLRIMREIVPGISSYMEKQAKISFDSRSQYLYSSNYKLQLCVLSSLGELAHNLQLEGNDLSALVNICLPYLSDRQPQSLQQAALDSFNYFCLLEPDALWYTLNCSYSPTQLTPPGPEFAPFKFPVSTESKSFAKSITFLLEKYFS</sequence>